<reference evidence="2 3" key="1">
    <citation type="submission" date="2015-05" db="EMBL/GenBank/DDBJ databases">
        <title>Distinctive expansion of gene families associated with plant cell wall degradation and secondary metabolism in the genomes of grapevine trunk pathogens.</title>
        <authorList>
            <person name="Lawrence D.P."/>
            <person name="Travadon R."/>
            <person name="Rolshausen P.E."/>
            <person name="Baumgartner K."/>
        </authorList>
    </citation>
    <scope>NUCLEOTIDE SEQUENCE [LARGE SCALE GENOMIC DNA]</scope>
    <source>
        <strain evidence="2">UCRPC4</strain>
    </source>
</reference>
<sequence length="567" mass="62272">MIDNNFRRVLLRGGKSIYYSWFVIAALGLNISQYALEGGEASMLNQRKWATKGKIQIADHEEHSWARPDGWFNMIKRVIFHRKNQPSARPTKLWILLAVITLFGFFGLPLSGLTMNFGTGYYASKGNPLLVGFTKSNWNSRFKSSVSQRVFFEWNTDATISIPGSGVIYSAPQADRSKLDYLVSLPNTLPDDARVSNLFLTPQADVPINGSSWGLAFGFECSVVNKLSDFTILNHREASTNFSSSMDSQYTVLGGNAIIQVYNQTDSTVRVTFANDIQAVAEIGYDDAGQTQQEVASPPAASECYNPTPLPQDKTMPYPGLDQPQALEFVLWQNLSAHDLYVENPPTVNLTLPDTIPTLHGAYSTSVEDGIGTSTPMAAIGVRCTSVSAVGTADINGRHSTFSNFQRSDDTPSGASGLQCAERLSLGVPHLLFSNALSSSDPTEWLSYFYNSVGKFQQGYSQADYEFTGNQINLVSSYLQATELQRSLTRAYSLYALELVYNNGVGYVDQDGNYVHNSSFTNNNATAYTRNTILLPGIVPPVVVAILLALWALGSLGLSLLYGFRRH</sequence>
<organism evidence="2 3">
    <name type="scientific">Phaeomoniella chlamydospora</name>
    <name type="common">Phaeoacremonium chlamydosporum</name>
    <dbReference type="NCBI Taxonomy" id="158046"/>
    <lineage>
        <taxon>Eukaryota</taxon>
        <taxon>Fungi</taxon>
        <taxon>Dikarya</taxon>
        <taxon>Ascomycota</taxon>
        <taxon>Pezizomycotina</taxon>
        <taxon>Eurotiomycetes</taxon>
        <taxon>Chaetothyriomycetidae</taxon>
        <taxon>Phaeomoniellales</taxon>
        <taxon>Phaeomoniellaceae</taxon>
        <taxon>Phaeomoniella</taxon>
    </lineage>
</organism>
<dbReference type="EMBL" id="LCWF01000041">
    <property type="protein sequence ID" value="KKY25495.1"/>
    <property type="molecule type" value="Genomic_DNA"/>
</dbReference>
<gene>
    <name evidence="2" type="ORF">UCRPC4_g01759</name>
</gene>
<protein>
    <submittedName>
        <fullName evidence="2">Uncharacterized protein</fullName>
    </submittedName>
</protein>
<proteinExistence type="predicted"/>
<evidence type="ECO:0000256" key="1">
    <source>
        <dbReference type="SAM" id="Phobius"/>
    </source>
</evidence>
<keyword evidence="1" id="KW-0812">Transmembrane</keyword>
<keyword evidence="3" id="KW-1185">Reference proteome</keyword>
<comment type="caution">
    <text evidence="2">The sequence shown here is derived from an EMBL/GenBank/DDBJ whole genome shotgun (WGS) entry which is preliminary data.</text>
</comment>
<name>A0A0G2HAA8_PHACM</name>
<dbReference type="OrthoDB" id="5287717at2759"/>
<feature type="transmembrane region" description="Helical" evidence="1">
    <location>
        <begin position="538"/>
        <end position="564"/>
    </location>
</feature>
<reference evidence="2 3" key="2">
    <citation type="submission" date="2015-05" db="EMBL/GenBank/DDBJ databases">
        <authorList>
            <person name="Morales-Cruz A."/>
            <person name="Amrine K.C."/>
            <person name="Cantu D."/>
        </authorList>
    </citation>
    <scope>NUCLEOTIDE SEQUENCE [LARGE SCALE GENOMIC DNA]</scope>
    <source>
        <strain evidence="2">UCRPC4</strain>
    </source>
</reference>
<evidence type="ECO:0000313" key="3">
    <source>
        <dbReference type="Proteomes" id="UP000053317"/>
    </source>
</evidence>
<evidence type="ECO:0000313" key="2">
    <source>
        <dbReference type="EMBL" id="KKY25495.1"/>
    </source>
</evidence>
<keyword evidence="1" id="KW-0472">Membrane</keyword>
<feature type="transmembrane region" description="Helical" evidence="1">
    <location>
        <begin position="93"/>
        <end position="115"/>
    </location>
</feature>
<accession>A0A0G2HAA8</accession>
<dbReference type="AlphaFoldDB" id="A0A0G2HAA8"/>
<keyword evidence="1" id="KW-1133">Transmembrane helix</keyword>
<dbReference type="Proteomes" id="UP000053317">
    <property type="component" value="Unassembled WGS sequence"/>
</dbReference>